<evidence type="ECO:0000313" key="4">
    <source>
        <dbReference type="EMBL" id="CAD9235543.1"/>
    </source>
</evidence>
<dbReference type="SUPFAM" id="SSF55811">
    <property type="entry name" value="Nudix"/>
    <property type="match status" value="1"/>
</dbReference>
<dbReference type="PANTHER" id="PTHR13947:SF37">
    <property type="entry name" value="LD18367P"/>
    <property type="match status" value="1"/>
</dbReference>
<gene>
    <name evidence="4" type="ORF">CCAE0312_LOCUS7634</name>
</gene>
<dbReference type="InterPro" id="IPR050769">
    <property type="entry name" value="NAT_camello-type"/>
</dbReference>
<feature type="domain" description="N-acetyltransferase" evidence="2">
    <location>
        <begin position="1"/>
        <end position="74"/>
    </location>
</feature>
<evidence type="ECO:0000259" key="2">
    <source>
        <dbReference type="PROSITE" id="PS51186"/>
    </source>
</evidence>
<keyword evidence="1" id="KW-0808">Transferase</keyword>
<dbReference type="PROSITE" id="PS51186">
    <property type="entry name" value="GNAT"/>
    <property type="match status" value="1"/>
</dbReference>
<dbReference type="SUPFAM" id="SSF55729">
    <property type="entry name" value="Acyl-CoA N-acyltransferases (Nat)"/>
    <property type="match status" value="1"/>
</dbReference>
<dbReference type="Pfam" id="PF00583">
    <property type="entry name" value="Acetyltransf_1"/>
    <property type="match status" value="1"/>
</dbReference>
<dbReference type="Gene3D" id="3.40.630.30">
    <property type="match status" value="1"/>
</dbReference>
<evidence type="ECO:0008006" key="5">
    <source>
        <dbReference type="Google" id="ProtNLM"/>
    </source>
</evidence>
<accession>A0A7S1TGF5</accession>
<dbReference type="EMBL" id="HBGH01013622">
    <property type="protein sequence ID" value="CAD9235543.1"/>
    <property type="molecule type" value="Transcribed_RNA"/>
</dbReference>
<feature type="domain" description="Nudix hydrolase" evidence="3">
    <location>
        <begin position="113"/>
        <end position="249"/>
    </location>
</feature>
<reference evidence="4" key="1">
    <citation type="submission" date="2021-01" db="EMBL/GenBank/DDBJ databases">
        <authorList>
            <person name="Corre E."/>
            <person name="Pelletier E."/>
            <person name="Niang G."/>
            <person name="Scheremetjew M."/>
            <person name="Finn R."/>
            <person name="Kale V."/>
            <person name="Holt S."/>
            <person name="Cochrane G."/>
            <person name="Meng A."/>
            <person name="Brown T."/>
            <person name="Cohen L."/>
        </authorList>
    </citation>
    <scope>NUCLEOTIDE SEQUENCE</scope>
    <source>
        <strain evidence="4">SAG 36.94</strain>
    </source>
</reference>
<evidence type="ECO:0000259" key="3">
    <source>
        <dbReference type="PROSITE" id="PS51462"/>
    </source>
</evidence>
<dbReference type="InterPro" id="IPR000086">
    <property type="entry name" value="NUDIX_hydrolase_dom"/>
</dbReference>
<sequence length="268" mass="30349">MYLNKDLRGLGLGRFLLTALEERVRQLGYPEVVLETSSSRKEAVELYQRCGYIPFDDGFIETERCDIILKKNLGMDIRGEIACSFPCMDALDHQGFIVLPRVQRSYIARHNLIHRRAVSLVVNHDGKVFVQALKPQDFFSDWSYNMFVGGDVYSGESPVETATREVANALGPVELRFELMFDCFCETSENRSLISVFRGEGNFFDAVGSLVTLSESDDEMESNYWLSRSELSDHMVGNRYGAIALQIWKCCLGFLQKDSFSPVISSIA</sequence>
<name>A0A7S1TGF5_9RHOD</name>
<dbReference type="Gene3D" id="3.90.79.10">
    <property type="entry name" value="Nucleoside Triphosphate Pyrophosphohydrolase"/>
    <property type="match status" value="1"/>
</dbReference>
<dbReference type="CDD" id="cd04301">
    <property type="entry name" value="NAT_SF"/>
    <property type="match status" value="1"/>
</dbReference>
<dbReference type="AlphaFoldDB" id="A0A7S1TGF5"/>
<organism evidence="4">
    <name type="scientific">Compsopogon caeruleus</name>
    <dbReference type="NCBI Taxonomy" id="31354"/>
    <lineage>
        <taxon>Eukaryota</taxon>
        <taxon>Rhodophyta</taxon>
        <taxon>Compsopogonophyceae</taxon>
        <taxon>Compsopogonales</taxon>
        <taxon>Compsopogonaceae</taxon>
        <taxon>Compsopogon</taxon>
    </lineage>
</organism>
<dbReference type="PROSITE" id="PS51462">
    <property type="entry name" value="NUDIX"/>
    <property type="match status" value="1"/>
</dbReference>
<proteinExistence type="predicted"/>
<evidence type="ECO:0000256" key="1">
    <source>
        <dbReference type="ARBA" id="ARBA00022679"/>
    </source>
</evidence>
<dbReference type="InterPro" id="IPR016181">
    <property type="entry name" value="Acyl_CoA_acyltransferase"/>
</dbReference>
<dbReference type="Pfam" id="PF00293">
    <property type="entry name" value="NUDIX"/>
    <property type="match status" value="1"/>
</dbReference>
<dbReference type="InterPro" id="IPR000182">
    <property type="entry name" value="GNAT_dom"/>
</dbReference>
<dbReference type="InterPro" id="IPR015797">
    <property type="entry name" value="NUDIX_hydrolase-like_dom_sf"/>
</dbReference>
<protein>
    <recommendedName>
        <fullName evidence="5">Nudix hydrolase domain-containing protein</fullName>
    </recommendedName>
</protein>
<dbReference type="PANTHER" id="PTHR13947">
    <property type="entry name" value="GNAT FAMILY N-ACETYLTRANSFERASE"/>
    <property type="match status" value="1"/>
</dbReference>
<dbReference type="GO" id="GO:0008080">
    <property type="term" value="F:N-acetyltransferase activity"/>
    <property type="evidence" value="ECO:0007669"/>
    <property type="project" value="InterPro"/>
</dbReference>